<dbReference type="PROSITE" id="PS00213">
    <property type="entry name" value="LIPOCALIN"/>
    <property type="match status" value="1"/>
</dbReference>
<organism evidence="2 3">
    <name type="scientific">Bison bison bison</name>
    <name type="common">North American plains bison</name>
    <dbReference type="NCBI Taxonomy" id="43346"/>
    <lineage>
        <taxon>Eukaryota</taxon>
        <taxon>Metazoa</taxon>
        <taxon>Chordata</taxon>
        <taxon>Craniata</taxon>
        <taxon>Vertebrata</taxon>
        <taxon>Euteleostomi</taxon>
        <taxon>Mammalia</taxon>
        <taxon>Eutheria</taxon>
        <taxon>Laurasiatheria</taxon>
        <taxon>Artiodactyla</taxon>
        <taxon>Ruminantia</taxon>
        <taxon>Pecora</taxon>
        <taxon>Bovidae</taxon>
        <taxon>Bovinae</taxon>
        <taxon>Bison</taxon>
    </lineage>
</organism>
<dbReference type="OrthoDB" id="9700802at2759"/>
<dbReference type="InterPro" id="IPR022272">
    <property type="entry name" value="Lipocalin_CS"/>
</dbReference>
<feature type="non-terminal residue" evidence="3">
    <location>
        <position position="1"/>
    </location>
</feature>
<dbReference type="RefSeq" id="XP_010859547.1">
    <property type="nucleotide sequence ID" value="XM_010861245.1"/>
</dbReference>
<sequence length="454" mass="47580">SGAHLRQLGACVALMAAPGADRARQGTGLAGEQDCPPGRVHVWLRATGAPGGNHVAERTPKKKPAVQSPEKQRPKGRSSDGASAPPPARSAGVGVPSSGPTGESPPPDPSFEAAEDVGQFQLPPISLEGPVGGTVVGGGPGLARQSAHSPRGQLPSSPQDQPLFWPHFDLGAVEPPAGWLPCLFQSENALALTLTPGFPPGTQHSVLWQAHKEVGEPEVSSTSGASHPVPAGMGPWLALWVLLYLPRALQGQSPHTRAAPSSVLQSFEDSKFQGEWYVLGLAGNTHTVADRSLLSPFTATFVLNKNNHLEAAYAMIRVRAPGPASQLKSRAQPELSQARHGPETPSLERVPRVHFGSGSRPRNGQRVDLMEATDGGQRCVTWSYELISQSQPGTFSVDHRTGTLQGRGCQPGTNLSLSAGHHPFLSLFPVHPRVYQPGGVGCAQGRGGTGPMRG</sequence>
<dbReference type="KEGG" id="bbis:105003794"/>
<dbReference type="AlphaFoldDB" id="A0A6P3J6N5"/>
<name>A0A6P3J6N5_BISBB</name>
<accession>A0A6P3J6N5</accession>
<dbReference type="InterPro" id="IPR012674">
    <property type="entry name" value="Calycin"/>
</dbReference>
<feature type="compositionally biased region" description="Low complexity" evidence="1">
    <location>
        <begin position="79"/>
        <end position="102"/>
    </location>
</feature>
<feature type="compositionally biased region" description="Gly residues" evidence="1">
    <location>
        <begin position="130"/>
        <end position="141"/>
    </location>
</feature>
<dbReference type="GeneID" id="105003794"/>
<feature type="region of interest" description="Disordered" evidence="1">
    <location>
        <begin position="324"/>
        <end position="365"/>
    </location>
</feature>
<evidence type="ECO:0000313" key="2">
    <source>
        <dbReference type="Proteomes" id="UP000515208"/>
    </source>
</evidence>
<evidence type="ECO:0000313" key="3">
    <source>
        <dbReference type="RefSeq" id="XP_010859547.1"/>
    </source>
</evidence>
<reference evidence="3" key="1">
    <citation type="submission" date="2025-08" db="UniProtKB">
        <authorList>
            <consortium name="RefSeq"/>
        </authorList>
    </citation>
    <scope>IDENTIFICATION</scope>
    <source>
        <tissue evidence="3">Blood</tissue>
    </source>
</reference>
<keyword evidence="2" id="KW-1185">Reference proteome</keyword>
<gene>
    <name evidence="3" type="primary">LOC105003794</name>
</gene>
<protein>
    <submittedName>
        <fullName evidence="3">Uncharacterized protein LOC105003794</fullName>
    </submittedName>
</protein>
<dbReference type="Gene3D" id="2.40.128.20">
    <property type="match status" value="1"/>
</dbReference>
<proteinExistence type="predicted"/>
<dbReference type="SUPFAM" id="SSF50814">
    <property type="entry name" value="Lipocalins"/>
    <property type="match status" value="1"/>
</dbReference>
<evidence type="ECO:0000256" key="1">
    <source>
        <dbReference type="SAM" id="MobiDB-lite"/>
    </source>
</evidence>
<feature type="region of interest" description="Disordered" evidence="1">
    <location>
        <begin position="43"/>
        <end position="158"/>
    </location>
</feature>
<dbReference type="Proteomes" id="UP000515208">
    <property type="component" value="Unplaced"/>
</dbReference>